<feature type="transmembrane region" description="Helical" evidence="10">
    <location>
        <begin position="44"/>
        <end position="62"/>
    </location>
</feature>
<dbReference type="EC" id="2.4.1.-" evidence="10"/>
<evidence type="ECO:0000256" key="1">
    <source>
        <dbReference type="ARBA" id="ARBA00004323"/>
    </source>
</evidence>
<feature type="region of interest" description="Disordered" evidence="11">
    <location>
        <begin position="73"/>
        <end position="131"/>
    </location>
</feature>
<keyword evidence="6 10" id="KW-0735">Signal-anchor</keyword>
<dbReference type="Gene3D" id="3.90.550.50">
    <property type="match status" value="1"/>
</dbReference>
<keyword evidence="8 10" id="KW-0333">Golgi apparatus</keyword>
<evidence type="ECO:0000256" key="5">
    <source>
        <dbReference type="ARBA" id="ARBA00022692"/>
    </source>
</evidence>
<evidence type="ECO:0000313" key="12">
    <source>
        <dbReference type="EMBL" id="CAE0458699.1"/>
    </source>
</evidence>
<keyword evidence="3 10" id="KW-0328">Glycosyltransferase</keyword>
<organism evidence="12">
    <name type="scientific">Chaetoceros debilis</name>
    <dbReference type="NCBI Taxonomy" id="122233"/>
    <lineage>
        <taxon>Eukaryota</taxon>
        <taxon>Sar</taxon>
        <taxon>Stramenopiles</taxon>
        <taxon>Ochrophyta</taxon>
        <taxon>Bacillariophyta</taxon>
        <taxon>Coscinodiscophyceae</taxon>
        <taxon>Chaetocerotophycidae</taxon>
        <taxon>Chaetocerotales</taxon>
        <taxon>Chaetocerotaceae</taxon>
        <taxon>Chaetoceros</taxon>
    </lineage>
</organism>
<evidence type="ECO:0000256" key="11">
    <source>
        <dbReference type="SAM" id="MobiDB-lite"/>
    </source>
</evidence>
<dbReference type="PANTHER" id="PTHR11214">
    <property type="entry name" value="BETA-1,3-N-ACETYLGLUCOSAMINYLTRANSFERASE"/>
    <property type="match status" value="1"/>
</dbReference>
<name>A0A7S3V5X5_9STRA</name>
<evidence type="ECO:0000256" key="4">
    <source>
        <dbReference type="ARBA" id="ARBA00022679"/>
    </source>
</evidence>
<proteinExistence type="inferred from homology"/>
<feature type="compositionally biased region" description="Basic and acidic residues" evidence="11">
    <location>
        <begin position="73"/>
        <end position="110"/>
    </location>
</feature>
<protein>
    <recommendedName>
        <fullName evidence="10">Hexosyltransferase</fullName>
        <ecNumber evidence="10">2.4.1.-</ecNumber>
    </recommendedName>
</protein>
<evidence type="ECO:0000256" key="6">
    <source>
        <dbReference type="ARBA" id="ARBA00022968"/>
    </source>
</evidence>
<dbReference type="GO" id="GO:0016758">
    <property type="term" value="F:hexosyltransferase activity"/>
    <property type="evidence" value="ECO:0007669"/>
    <property type="project" value="InterPro"/>
</dbReference>
<evidence type="ECO:0000256" key="8">
    <source>
        <dbReference type="ARBA" id="ARBA00023034"/>
    </source>
</evidence>
<evidence type="ECO:0000256" key="3">
    <source>
        <dbReference type="ARBA" id="ARBA00022676"/>
    </source>
</evidence>
<keyword evidence="7 10" id="KW-1133">Transmembrane helix</keyword>
<sequence length="467" mass="54557">MPQRSRNNPFTFSRTRLGFKPLASPSNRKQKCPTKCLTRRRITMIQIAVVFIWICSIQLLLFTKQSSIEPIPVHDEEKSSNDDAQIRQEPTKEHEKIDEKQKTKDLNGKKSEKRQHSKKSKHQQRNYEKDEVQIDLDHIPAHLTGASKNCGTHMTSKSSTHPHQRDVTISCHTISYRMPPVESTEDIVIGVLSGAAGDGPERRKSIRNTWANGHSVFFIVAGPWEEIQKEYDTNQDMIWINQEESYDSVLTFKTMAFVKIIYHLASLSNGNIDFKYAFKTDDDSYVNVMHLYQYMLEKDHDEYNYWGWCKKKEFRPLRGDNDKWAVSFELYPEPMYPRYCQGAGFALSWKFIECASGEGDHISNARFMPFEDVAMGLIAQRCNIVPTMAEDERLLHMYRTDTSEERNRVNQGKKRIDASKLPIPDMSGRIVQHRIHGAWDMLEHHRSIFEPSYRDNTEVDWYNYDEE</sequence>
<keyword evidence="5 10" id="KW-0812">Transmembrane</keyword>
<feature type="region of interest" description="Disordered" evidence="11">
    <location>
        <begin position="1"/>
        <end position="32"/>
    </location>
</feature>
<dbReference type="AlphaFoldDB" id="A0A7S3V5X5"/>
<dbReference type="Pfam" id="PF01762">
    <property type="entry name" value="Galactosyl_T"/>
    <property type="match status" value="1"/>
</dbReference>
<evidence type="ECO:0000256" key="2">
    <source>
        <dbReference type="ARBA" id="ARBA00008661"/>
    </source>
</evidence>
<dbReference type="InterPro" id="IPR002659">
    <property type="entry name" value="Glyco_trans_31"/>
</dbReference>
<comment type="similarity">
    <text evidence="2 10">Belongs to the glycosyltransferase 31 family.</text>
</comment>
<keyword evidence="9 10" id="KW-0472">Membrane</keyword>
<accession>A0A7S3V5X5</accession>
<evidence type="ECO:0000256" key="7">
    <source>
        <dbReference type="ARBA" id="ARBA00022989"/>
    </source>
</evidence>
<evidence type="ECO:0000256" key="9">
    <source>
        <dbReference type="ARBA" id="ARBA00023136"/>
    </source>
</evidence>
<feature type="compositionally biased region" description="Polar residues" evidence="11">
    <location>
        <begin position="146"/>
        <end position="161"/>
    </location>
</feature>
<feature type="compositionally biased region" description="Basic residues" evidence="11">
    <location>
        <begin position="111"/>
        <end position="124"/>
    </location>
</feature>
<feature type="region of interest" description="Disordered" evidence="11">
    <location>
        <begin position="143"/>
        <end position="165"/>
    </location>
</feature>
<dbReference type="GO" id="GO:0006493">
    <property type="term" value="P:protein O-linked glycosylation"/>
    <property type="evidence" value="ECO:0007669"/>
    <property type="project" value="TreeGrafter"/>
</dbReference>
<evidence type="ECO:0000256" key="10">
    <source>
        <dbReference type="RuleBase" id="RU363063"/>
    </source>
</evidence>
<reference evidence="12" key="1">
    <citation type="submission" date="2021-01" db="EMBL/GenBank/DDBJ databases">
        <authorList>
            <person name="Corre E."/>
            <person name="Pelletier E."/>
            <person name="Niang G."/>
            <person name="Scheremetjew M."/>
            <person name="Finn R."/>
            <person name="Kale V."/>
            <person name="Holt S."/>
            <person name="Cochrane G."/>
            <person name="Meng A."/>
            <person name="Brown T."/>
            <person name="Cohen L."/>
        </authorList>
    </citation>
    <scope>NUCLEOTIDE SEQUENCE</scope>
    <source>
        <strain evidence="12">MM31A-1</strain>
    </source>
</reference>
<dbReference type="EMBL" id="HBIO01005077">
    <property type="protein sequence ID" value="CAE0458699.1"/>
    <property type="molecule type" value="Transcribed_RNA"/>
</dbReference>
<gene>
    <name evidence="12" type="ORF">CDEB00056_LOCUS3540</name>
</gene>
<dbReference type="PANTHER" id="PTHR11214:SF3">
    <property type="entry name" value="BETA-1,3-GALACTOSYLTRANSFERASE 6"/>
    <property type="match status" value="1"/>
</dbReference>
<feature type="compositionally biased region" description="Polar residues" evidence="11">
    <location>
        <begin position="1"/>
        <end position="14"/>
    </location>
</feature>
<comment type="subcellular location">
    <subcellularLocation>
        <location evidence="1 10">Golgi apparatus membrane</location>
        <topology evidence="1 10">Single-pass type II membrane protein</topology>
    </subcellularLocation>
</comment>
<keyword evidence="4" id="KW-0808">Transferase</keyword>
<dbReference type="GO" id="GO:0000139">
    <property type="term" value="C:Golgi membrane"/>
    <property type="evidence" value="ECO:0007669"/>
    <property type="project" value="UniProtKB-SubCell"/>
</dbReference>